<feature type="compositionally biased region" description="Basic and acidic residues" evidence="8">
    <location>
        <begin position="584"/>
        <end position="595"/>
    </location>
</feature>
<keyword evidence="11" id="KW-1185">Reference proteome</keyword>
<dbReference type="SMART" id="SM00160">
    <property type="entry name" value="RanBD"/>
    <property type="match status" value="1"/>
</dbReference>
<feature type="compositionally biased region" description="Pro residues" evidence="8">
    <location>
        <begin position="296"/>
        <end position="305"/>
    </location>
</feature>
<feature type="compositionally biased region" description="Low complexity" evidence="8">
    <location>
        <begin position="621"/>
        <end position="642"/>
    </location>
</feature>
<feature type="region of interest" description="Disordered" evidence="8">
    <location>
        <begin position="581"/>
        <end position="605"/>
    </location>
</feature>
<feature type="compositionally biased region" description="Basic and acidic residues" evidence="8">
    <location>
        <begin position="247"/>
        <end position="259"/>
    </location>
</feature>
<evidence type="ECO:0000256" key="3">
    <source>
        <dbReference type="ARBA" id="ARBA00022816"/>
    </source>
</evidence>
<dbReference type="AlphaFoldDB" id="A0A0D6EKM3"/>
<keyword evidence="2" id="KW-0813">Transport</keyword>
<organism evidence="10 11">
    <name type="scientific">Sporidiobolus salmonicolor</name>
    <name type="common">Yeast-like fungus</name>
    <name type="synonym">Sporobolomyces salmonicolor</name>
    <dbReference type="NCBI Taxonomy" id="5005"/>
    <lineage>
        <taxon>Eukaryota</taxon>
        <taxon>Fungi</taxon>
        <taxon>Dikarya</taxon>
        <taxon>Basidiomycota</taxon>
        <taxon>Pucciniomycotina</taxon>
        <taxon>Microbotryomycetes</taxon>
        <taxon>Sporidiobolales</taxon>
        <taxon>Sporidiobolaceae</taxon>
        <taxon>Sporobolomyces</taxon>
    </lineage>
</organism>
<feature type="region of interest" description="Disordered" evidence="8">
    <location>
        <begin position="21"/>
        <end position="95"/>
    </location>
</feature>
<dbReference type="Proteomes" id="UP000243876">
    <property type="component" value="Unassembled WGS sequence"/>
</dbReference>
<evidence type="ECO:0000256" key="2">
    <source>
        <dbReference type="ARBA" id="ARBA00022448"/>
    </source>
</evidence>
<feature type="region of interest" description="Disordered" evidence="8">
    <location>
        <begin position="235"/>
        <end position="309"/>
    </location>
</feature>
<keyword evidence="7" id="KW-0539">Nucleus</keyword>
<protein>
    <submittedName>
        <fullName evidence="10">SPOSA6832_01754-mRNA-1:cds</fullName>
    </submittedName>
</protein>
<evidence type="ECO:0000256" key="1">
    <source>
        <dbReference type="ARBA" id="ARBA00004567"/>
    </source>
</evidence>
<evidence type="ECO:0000256" key="7">
    <source>
        <dbReference type="ARBA" id="ARBA00023242"/>
    </source>
</evidence>
<feature type="compositionally biased region" description="Basic and acidic residues" evidence="8">
    <location>
        <begin position="441"/>
        <end position="464"/>
    </location>
</feature>
<keyword evidence="4" id="KW-0653">Protein transport</keyword>
<dbReference type="EMBL" id="CENE01000005">
    <property type="protein sequence ID" value="CEQ40155.1"/>
    <property type="molecule type" value="Genomic_DNA"/>
</dbReference>
<feature type="compositionally biased region" description="Low complexity" evidence="8">
    <location>
        <begin position="376"/>
        <end position="393"/>
    </location>
</feature>
<dbReference type="GO" id="GO:0051028">
    <property type="term" value="P:mRNA transport"/>
    <property type="evidence" value="ECO:0007669"/>
    <property type="project" value="UniProtKB-KW"/>
</dbReference>
<dbReference type="InterPro" id="IPR000156">
    <property type="entry name" value="Ran_bind_dom"/>
</dbReference>
<dbReference type="InterPro" id="IPR053074">
    <property type="entry name" value="NPC_Nucleoporin"/>
</dbReference>
<sequence length="776" mass="78681">MHYARVTRLATLFCLNPRPTMAKRGASNELNQDNWRDSEDDGAEQEGQQGDFKKADSSAIAGRTIRGLPKPRRTVASAPAADGPPKPSPFAFGAGAPAGSPNPFAALSVPTASAAAPGAPANPFGAFAPAATAPKAAINGSPAAAPSFSFGATSSFGSSTAAASTPFAFGPTAASKPTAATPATTQTSAALKYYTSLRGLNLSLTDVLSKELEKDPFVDLGEVLVRLKSKYEEHRGKVQKEYSAAQGEKEDAKDMEVDKPTSSAALPPVPAIVTTPPAVAPTLAPEPSKSDAPAASPGPAPPAPPATFSFAGSTFKPAVTSTSAPTSGGFVPKTDLPADPYAEKSAFKFPVATPAPAPSTSTASDKPVPPAPAPAKPTLTAPSAPKLAPAKLTNPPAKPSPLRFGQSVSPPSSPASAEKKADPVKPKSNFSFGAAFGSIAKGEEGKSKDETVAEEKEEKKDEPAPKPLFSFAPSTPAASTSAATPGSAVSTPAKPFAFAAPTPFSTPVASNALSNASKTSASPPIAISFGASSPPTFGFGAALVGKDKAFGASKATGFGFGSSIGTSPTASTGFTFGAGAAPAAKKEGEGEEKKNTPKTTMTGFAFGSSASSTPFAFAADKPAASAPAAETPSADATPAPSDTESATSQTPGGNPFQATAGVGEEGETAFYTARAKVWTLSGPKAEGGGIAVVSIKEREEDGKKKLRLLGRTEVNGKVVINFSLYPDLAPVVEEEKFVRFMGFDEKGQPVSYRLLIKKELVGEFVAKLKEAVEMVK</sequence>
<dbReference type="Gene3D" id="2.30.29.30">
    <property type="entry name" value="Pleckstrin-homology domain (PH domain)/Phosphotyrosine-binding domain (PTB)"/>
    <property type="match status" value="1"/>
</dbReference>
<comment type="subcellular location">
    <subcellularLocation>
        <location evidence="1">Nucleus</location>
        <location evidence="1">Nuclear pore complex</location>
    </subcellularLocation>
</comment>
<feature type="compositionally biased region" description="Low complexity" evidence="8">
    <location>
        <begin position="407"/>
        <end position="416"/>
    </location>
</feature>
<dbReference type="GO" id="GO:0015031">
    <property type="term" value="P:protein transport"/>
    <property type="evidence" value="ECO:0007669"/>
    <property type="project" value="UniProtKB-KW"/>
</dbReference>
<feature type="compositionally biased region" description="Low complexity" evidence="8">
    <location>
        <begin position="271"/>
        <end position="295"/>
    </location>
</feature>
<evidence type="ECO:0000256" key="6">
    <source>
        <dbReference type="ARBA" id="ARBA00023132"/>
    </source>
</evidence>
<proteinExistence type="predicted"/>
<feature type="domain" description="RanBD1" evidence="9">
    <location>
        <begin position="653"/>
        <end position="771"/>
    </location>
</feature>
<evidence type="ECO:0000256" key="5">
    <source>
        <dbReference type="ARBA" id="ARBA00023010"/>
    </source>
</evidence>
<evidence type="ECO:0000256" key="8">
    <source>
        <dbReference type="SAM" id="MobiDB-lite"/>
    </source>
</evidence>
<keyword evidence="6" id="KW-0906">Nuclear pore complex</keyword>
<dbReference type="Pfam" id="PF08911">
    <property type="entry name" value="NUP50"/>
    <property type="match status" value="1"/>
</dbReference>
<dbReference type="OrthoDB" id="185618at2759"/>
<feature type="region of interest" description="Disordered" evidence="8">
    <location>
        <begin position="621"/>
        <end position="663"/>
    </location>
</feature>
<keyword evidence="3" id="KW-0509">mRNA transport</keyword>
<evidence type="ECO:0000259" key="9">
    <source>
        <dbReference type="SMART" id="SM00160"/>
    </source>
</evidence>
<dbReference type="GO" id="GO:0005643">
    <property type="term" value="C:nuclear pore"/>
    <property type="evidence" value="ECO:0007669"/>
    <property type="project" value="UniProtKB-SubCell"/>
</dbReference>
<accession>A0A0D6EKM3</accession>
<feature type="region of interest" description="Disordered" evidence="8">
    <location>
        <begin position="352"/>
        <end position="496"/>
    </location>
</feature>
<dbReference type="SUPFAM" id="SSF50729">
    <property type="entry name" value="PH domain-like"/>
    <property type="match status" value="1"/>
</dbReference>
<name>A0A0D6EKM3_SPOSA</name>
<feature type="compositionally biased region" description="Low complexity" evidence="8">
    <location>
        <begin position="352"/>
        <end position="366"/>
    </location>
</feature>
<dbReference type="InterPro" id="IPR015007">
    <property type="entry name" value="NUP2/50/61"/>
</dbReference>
<gene>
    <name evidence="10" type="primary">SPOSA6832_01754</name>
</gene>
<evidence type="ECO:0000313" key="10">
    <source>
        <dbReference type="EMBL" id="CEQ40155.1"/>
    </source>
</evidence>
<dbReference type="PANTHER" id="PTHR38697:SF1">
    <property type="entry name" value="NUCLEAR PORE COMPLEX PROTEIN SIMILAR TO S. CEREVISIAE NUP2 (EUROFUNG)"/>
    <property type="match status" value="1"/>
</dbReference>
<feature type="compositionally biased region" description="Low complexity" evidence="8">
    <location>
        <begin position="472"/>
        <end position="496"/>
    </location>
</feature>
<reference evidence="11" key="1">
    <citation type="submission" date="2015-02" db="EMBL/GenBank/DDBJ databases">
        <authorList>
            <person name="Gon?alves P."/>
        </authorList>
    </citation>
    <scope>NUCLEOTIDE SEQUENCE [LARGE SCALE GENOMIC DNA]</scope>
</reference>
<feature type="compositionally biased region" description="Polar residues" evidence="8">
    <location>
        <begin position="643"/>
        <end position="652"/>
    </location>
</feature>
<evidence type="ECO:0000256" key="4">
    <source>
        <dbReference type="ARBA" id="ARBA00022927"/>
    </source>
</evidence>
<keyword evidence="5" id="KW-0811">Translocation</keyword>
<evidence type="ECO:0000313" key="11">
    <source>
        <dbReference type="Proteomes" id="UP000243876"/>
    </source>
</evidence>
<dbReference type="PANTHER" id="PTHR38697">
    <property type="entry name" value="NUCLEAR PORE COMPLEX PROTEIN SIMILAR TO S. CEREVISIAE NUP2 (EUROFUNG)"/>
    <property type="match status" value="1"/>
</dbReference>
<dbReference type="InterPro" id="IPR011993">
    <property type="entry name" value="PH-like_dom_sf"/>
</dbReference>